<comment type="caution">
    <text evidence="2">The sequence shown here is derived from an EMBL/GenBank/DDBJ whole genome shotgun (WGS) entry which is preliminary data.</text>
</comment>
<dbReference type="AlphaFoldDB" id="A0A418PYH3"/>
<dbReference type="RefSeq" id="WP_119533481.1">
    <property type="nucleotide sequence ID" value="NZ_QXTF01000003.1"/>
</dbReference>
<feature type="transmembrane region" description="Helical" evidence="1">
    <location>
        <begin position="119"/>
        <end position="141"/>
    </location>
</feature>
<keyword evidence="3" id="KW-1185">Reference proteome</keyword>
<keyword evidence="1" id="KW-0812">Transmembrane</keyword>
<dbReference type="OrthoDB" id="345237at2"/>
<evidence type="ECO:0000313" key="2">
    <source>
        <dbReference type="EMBL" id="RIX27327.1"/>
    </source>
</evidence>
<accession>A0A418PYH3</accession>
<feature type="transmembrane region" description="Helical" evidence="1">
    <location>
        <begin position="88"/>
        <end position="107"/>
    </location>
</feature>
<protein>
    <submittedName>
        <fullName evidence="2">DUF4281 domain-containing protein</fullName>
    </submittedName>
</protein>
<sequence>MWDSIFVLVNVVAMAAWAMLAFLPRRPIVMAMVLFLGVGLLCLAYLLMIVGMHAGMVDANRLPGAPPPNFLDYNIAGLRNLFMSDGGVVLGWTHYLAFDLFVGQWIARDADNKGFHRLVQLPFLFLTLMAGPVGLLLWLLVRERRARAASRD</sequence>
<dbReference type="Proteomes" id="UP000285023">
    <property type="component" value="Unassembled WGS sequence"/>
</dbReference>
<dbReference type="Pfam" id="PF14108">
    <property type="entry name" value="ABA4-like"/>
    <property type="match status" value="1"/>
</dbReference>
<gene>
    <name evidence="2" type="ORF">D3M59_09775</name>
</gene>
<feature type="transmembrane region" description="Helical" evidence="1">
    <location>
        <begin position="29"/>
        <end position="51"/>
    </location>
</feature>
<proteinExistence type="predicted"/>
<feature type="transmembrane region" description="Helical" evidence="1">
    <location>
        <begin position="5"/>
        <end position="23"/>
    </location>
</feature>
<reference evidence="2 3" key="1">
    <citation type="submission" date="2018-09" db="EMBL/GenBank/DDBJ databases">
        <title>Sphingomonas sp. DAC4.</title>
        <authorList>
            <person name="Seo T."/>
        </authorList>
    </citation>
    <scope>NUCLEOTIDE SEQUENCE [LARGE SCALE GENOMIC DNA]</scope>
    <source>
        <strain evidence="2 3">DAC4</strain>
    </source>
</reference>
<evidence type="ECO:0000256" key="1">
    <source>
        <dbReference type="SAM" id="Phobius"/>
    </source>
</evidence>
<dbReference type="EMBL" id="QXTF01000003">
    <property type="protein sequence ID" value="RIX27327.1"/>
    <property type="molecule type" value="Genomic_DNA"/>
</dbReference>
<dbReference type="InterPro" id="IPR025461">
    <property type="entry name" value="ABA4-like"/>
</dbReference>
<organism evidence="2 3">
    <name type="scientific">Sphingomonas edaphi</name>
    <dbReference type="NCBI Taxonomy" id="2315689"/>
    <lineage>
        <taxon>Bacteria</taxon>
        <taxon>Pseudomonadati</taxon>
        <taxon>Pseudomonadota</taxon>
        <taxon>Alphaproteobacteria</taxon>
        <taxon>Sphingomonadales</taxon>
        <taxon>Sphingomonadaceae</taxon>
        <taxon>Sphingomonas</taxon>
    </lineage>
</organism>
<evidence type="ECO:0000313" key="3">
    <source>
        <dbReference type="Proteomes" id="UP000285023"/>
    </source>
</evidence>
<name>A0A418PYH3_9SPHN</name>
<keyword evidence="1" id="KW-0472">Membrane</keyword>
<keyword evidence="1" id="KW-1133">Transmembrane helix</keyword>